<organism evidence="1 2">
    <name type="scientific">Euphydryas editha</name>
    <name type="common">Edith's checkerspot</name>
    <dbReference type="NCBI Taxonomy" id="104508"/>
    <lineage>
        <taxon>Eukaryota</taxon>
        <taxon>Metazoa</taxon>
        <taxon>Ecdysozoa</taxon>
        <taxon>Arthropoda</taxon>
        <taxon>Hexapoda</taxon>
        <taxon>Insecta</taxon>
        <taxon>Pterygota</taxon>
        <taxon>Neoptera</taxon>
        <taxon>Endopterygota</taxon>
        <taxon>Lepidoptera</taxon>
        <taxon>Glossata</taxon>
        <taxon>Ditrysia</taxon>
        <taxon>Papilionoidea</taxon>
        <taxon>Nymphalidae</taxon>
        <taxon>Nymphalinae</taxon>
        <taxon>Euphydryas</taxon>
    </lineage>
</organism>
<dbReference type="Proteomes" id="UP001153954">
    <property type="component" value="Unassembled WGS sequence"/>
</dbReference>
<sequence>MELNVQKCFHVKFSRKHVVAESNYYLNGTLIKEVNSIKDLGVIFDKKLTFDDHIQYITEKASKMLGFIMRNGKEFRNLQTKRLLYNAFVLSTLEYCAVAWRPHYACQSLRLERIQKRYLWHLAYSVGKRSKDSYESKLNYFKYISGKTWNYKRPYLFV</sequence>
<name>A0AAU9TVE7_EUPED</name>
<dbReference type="PANTHER" id="PTHR33332">
    <property type="entry name" value="REVERSE TRANSCRIPTASE DOMAIN-CONTAINING PROTEIN"/>
    <property type="match status" value="1"/>
</dbReference>
<evidence type="ECO:0000313" key="1">
    <source>
        <dbReference type="EMBL" id="CAH2089439.1"/>
    </source>
</evidence>
<protein>
    <recommendedName>
        <fullName evidence="3">Reverse transcriptase</fullName>
    </recommendedName>
</protein>
<keyword evidence="2" id="KW-1185">Reference proteome</keyword>
<proteinExistence type="predicted"/>
<dbReference type="PRINTS" id="PR01345">
    <property type="entry name" value="CERVTRCPTASE"/>
</dbReference>
<reference evidence="1" key="1">
    <citation type="submission" date="2022-03" db="EMBL/GenBank/DDBJ databases">
        <authorList>
            <person name="Tunstrom K."/>
        </authorList>
    </citation>
    <scope>NUCLEOTIDE SEQUENCE</scope>
</reference>
<evidence type="ECO:0000313" key="2">
    <source>
        <dbReference type="Proteomes" id="UP001153954"/>
    </source>
</evidence>
<evidence type="ECO:0008006" key="3">
    <source>
        <dbReference type="Google" id="ProtNLM"/>
    </source>
</evidence>
<dbReference type="AlphaFoldDB" id="A0AAU9TVE7"/>
<comment type="caution">
    <text evidence="1">The sequence shown here is derived from an EMBL/GenBank/DDBJ whole genome shotgun (WGS) entry which is preliminary data.</text>
</comment>
<gene>
    <name evidence="1" type="ORF">EEDITHA_LOCUS5492</name>
</gene>
<dbReference type="EMBL" id="CAKOGL010000008">
    <property type="protein sequence ID" value="CAH2089439.1"/>
    <property type="molecule type" value="Genomic_DNA"/>
</dbReference>
<accession>A0AAU9TVE7</accession>